<sequence length="867" mass="93824">MLDYQDCQGKQENFQPGELVFARCRGRPAWPARVLDPESPPDNAPACPNDAYYENLVCYFTETPGKFLEPTWLANADLREFQPNFQRYLDLIADGNVYHGRTYDQFRASIGVCAAVCGPARDNAEMSDRESTTSSTRADGPQAGQVSPGSNSTSSADTNGNESILLGQPFDVLPAPRAANSDLSPSRVSRSGMHVPVTNPQPSRRPPSHNTASTRGGRGGRAAHASRTVQQLLGVEGGQKEGSRSPEIESSAFQSIAGPSTSGCFLPAYSMDDEDNTQAMGPSSLPRKTSAVFSAAAKRRNNGRLSQSVSREDGTASEDDGDGGAGNLPQQLQQPAKRFKPGTGARGKKKCTSRGRGRGGRGKAAARAPMEVEEQGSLINVGAGGTTVASTVAPLQKANPPIRVRILTASPAQNVDLNLPSTSAVQATTQKYQQQQQSHLLALLDEAGVQTVETPEPADRPALAMTVPDVDILAAKFLSAREEVDAWLDDAFLGIRMGGVTIDVVHTFSIRQQSSNNKFGGRGEVQEVLLDRGVGRLPRKVQMPSWLVLDLSLETEFLPHPIRSASEMGGNLFTHVWRSTLHLGSGLPIFLRPADQMAICRYRSQASLSFSESASNIITGDRLQTTQSPDVIVHLTGATLTDAADAAEVFKRAAVTLRYHVPWIFYLAMHLRSTMPGLFLSPPTVDIRLRRVIAGRMTEERGYTVVTLEGHRFAADRPFFKSFQPNDLQMSERVVKVDAPLWVVELLSVAINDGTWLPFQSPRSLLEIVRYCRGHGTAGTLADIAEYLLLGLVVFNPSRPLPDSAGILEEMALLSRTLLAALTVVFKGQDGRAKAGRAAWLEVLARRPEMSQMQDELLERLPPAGAV</sequence>
<protein>
    <recommendedName>
        <fullName evidence="2">PWWP domain-containing protein</fullName>
    </recommendedName>
</protein>
<dbReference type="CDD" id="cd05162">
    <property type="entry name" value="PWWP"/>
    <property type="match status" value="1"/>
</dbReference>
<keyword evidence="4" id="KW-1185">Reference proteome</keyword>
<evidence type="ECO:0000313" key="4">
    <source>
        <dbReference type="Proteomes" id="UP000192578"/>
    </source>
</evidence>
<feature type="compositionally biased region" description="Basic and acidic residues" evidence="1">
    <location>
        <begin position="238"/>
        <end position="247"/>
    </location>
</feature>
<gene>
    <name evidence="3" type="ORF">BV898_05218</name>
</gene>
<feature type="compositionally biased region" description="Basic residues" evidence="1">
    <location>
        <begin position="346"/>
        <end position="361"/>
    </location>
</feature>
<dbReference type="SUPFAM" id="SSF63748">
    <property type="entry name" value="Tudor/PWWP/MBT"/>
    <property type="match status" value="1"/>
</dbReference>
<comment type="caution">
    <text evidence="3">The sequence shown here is derived from an EMBL/GenBank/DDBJ whole genome shotgun (WGS) entry which is preliminary data.</text>
</comment>
<evidence type="ECO:0000313" key="3">
    <source>
        <dbReference type="EMBL" id="OQV20876.1"/>
    </source>
</evidence>
<reference evidence="4" key="1">
    <citation type="submission" date="2017-01" db="EMBL/GenBank/DDBJ databases">
        <title>Comparative genomics of anhydrobiosis in the tardigrade Hypsibius dujardini.</title>
        <authorList>
            <person name="Yoshida Y."/>
            <person name="Koutsovoulos G."/>
            <person name="Laetsch D."/>
            <person name="Stevens L."/>
            <person name="Kumar S."/>
            <person name="Horikawa D."/>
            <person name="Ishino K."/>
            <person name="Komine S."/>
            <person name="Tomita M."/>
            <person name="Blaxter M."/>
            <person name="Arakawa K."/>
        </authorList>
    </citation>
    <scope>NUCLEOTIDE SEQUENCE [LARGE SCALE GENOMIC DNA]</scope>
    <source>
        <strain evidence="4">Z151</strain>
    </source>
</reference>
<dbReference type="OrthoDB" id="62853at2759"/>
<accession>A0A1W0X074</accession>
<feature type="compositionally biased region" description="Polar residues" evidence="1">
    <location>
        <begin position="144"/>
        <end position="162"/>
    </location>
</feature>
<dbReference type="Pfam" id="PF00855">
    <property type="entry name" value="PWWP"/>
    <property type="match status" value="1"/>
</dbReference>
<evidence type="ECO:0000259" key="2">
    <source>
        <dbReference type="PROSITE" id="PS50812"/>
    </source>
</evidence>
<feature type="region of interest" description="Disordered" evidence="1">
    <location>
        <begin position="123"/>
        <end position="370"/>
    </location>
</feature>
<feature type="compositionally biased region" description="Polar residues" evidence="1">
    <location>
        <begin position="251"/>
        <end position="263"/>
    </location>
</feature>
<feature type="domain" description="PWWP" evidence="2">
    <location>
        <begin position="16"/>
        <end position="84"/>
    </location>
</feature>
<dbReference type="Gene3D" id="2.30.30.140">
    <property type="match status" value="1"/>
</dbReference>
<dbReference type="PROSITE" id="PS50812">
    <property type="entry name" value="PWWP"/>
    <property type="match status" value="1"/>
</dbReference>
<evidence type="ECO:0000256" key="1">
    <source>
        <dbReference type="SAM" id="MobiDB-lite"/>
    </source>
</evidence>
<dbReference type="Proteomes" id="UP000192578">
    <property type="component" value="Unassembled WGS sequence"/>
</dbReference>
<dbReference type="SMART" id="SM00293">
    <property type="entry name" value="PWWP"/>
    <property type="match status" value="1"/>
</dbReference>
<dbReference type="EMBL" id="MTYJ01000027">
    <property type="protein sequence ID" value="OQV20876.1"/>
    <property type="molecule type" value="Genomic_DNA"/>
</dbReference>
<dbReference type="AlphaFoldDB" id="A0A1W0X074"/>
<name>A0A1W0X074_HYPEX</name>
<dbReference type="InterPro" id="IPR000313">
    <property type="entry name" value="PWWP_dom"/>
</dbReference>
<organism evidence="3 4">
    <name type="scientific">Hypsibius exemplaris</name>
    <name type="common">Freshwater tardigrade</name>
    <dbReference type="NCBI Taxonomy" id="2072580"/>
    <lineage>
        <taxon>Eukaryota</taxon>
        <taxon>Metazoa</taxon>
        <taxon>Ecdysozoa</taxon>
        <taxon>Tardigrada</taxon>
        <taxon>Eutardigrada</taxon>
        <taxon>Parachela</taxon>
        <taxon>Hypsibioidea</taxon>
        <taxon>Hypsibiidae</taxon>
        <taxon>Hypsibius</taxon>
    </lineage>
</organism>
<proteinExistence type="predicted"/>